<keyword evidence="3" id="KW-1185">Reference proteome</keyword>
<gene>
    <name evidence="2" type="ORF">AVEN_123912_1</name>
</gene>
<reference evidence="2 3" key="1">
    <citation type="journal article" date="2019" name="Sci. Rep.">
        <title>Orb-weaving spider Araneus ventricosus genome elucidates the spidroin gene catalogue.</title>
        <authorList>
            <person name="Kono N."/>
            <person name="Nakamura H."/>
            <person name="Ohtoshi R."/>
            <person name="Moran D.A.P."/>
            <person name="Shinohara A."/>
            <person name="Yoshida Y."/>
            <person name="Fujiwara M."/>
            <person name="Mori M."/>
            <person name="Tomita M."/>
            <person name="Arakawa K."/>
        </authorList>
    </citation>
    <scope>NUCLEOTIDE SEQUENCE [LARGE SCALE GENOMIC DNA]</scope>
</reference>
<sequence>MPKLRTPSKRMQEKEFLLCILRIRTSYELVQQQSPMLRQLLGRERQKKSWLQGGPPGRRHMLSSVPERGTEVQTYCSVQLVTPISSSNRPKLYLTPSSHHRNQANGLHS</sequence>
<protein>
    <submittedName>
        <fullName evidence="2">Uncharacterized protein</fullName>
    </submittedName>
</protein>
<dbReference type="EMBL" id="BGPR01034795">
    <property type="protein sequence ID" value="GBO09338.1"/>
    <property type="molecule type" value="Genomic_DNA"/>
</dbReference>
<name>A0A4Y2U937_ARAVE</name>
<evidence type="ECO:0000256" key="1">
    <source>
        <dbReference type="SAM" id="MobiDB-lite"/>
    </source>
</evidence>
<evidence type="ECO:0000313" key="2">
    <source>
        <dbReference type="EMBL" id="GBO09338.1"/>
    </source>
</evidence>
<dbReference type="Proteomes" id="UP000499080">
    <property type="component" value="Unassembled WGS sequence"/>
</dbReference>
<comment type="caution">
    <text evidence="2">The sequence shown here is derived from an EMBL/GenBank/DDBJ whole genome shotgun (WGS) entry which is preliminary data.</text>
</comment>
<dbReference type="AlphaFoldDB" id="A0A4Y2U937"/>
<proteinExistence type="predicted"/>
<accession>A0A4Y2U937</accession>
<organism evidence="2 3">
    <name type="scientific">Araneus ventricosus</name>
    <name type="common">Orbweaver spider</name>
    <name type="synonym">Epeira ventricosa</name>
    <dbReference type="NCBI Taxonomy" id="182803"/>
    <lineage>
        <taxon>Eukaryota</taxon>
        <taxon>Metazoa</taxon>
        <taxon>Ecdysozoa</taxon>
        <taxon>Arthropoda</taxon>
        <taxon>Chelicerata</taxon>
        <taxon>Arachnida</taxon>
        <taxon>Araneae</taxon>
        <taxon>Araneomorphae</taxon>
        <taxon>Entelegynae</taxon>
        <taxon>Araneoidea</taxon>
        <taxon>Araneidae</taxon>
        <taxon>Araneus</taxon>
    </lineage>
</organism>
<feature type="region of interest" description="Disordered" evidence="1">
    <location>
        <begin position="87"/>
        <end position="109"/>
    </location>
</feature>
<evidence type="ECO:0000313" key="3">
    <source>
        <dbReference type="Proteomes" id="UP000499080"/>
    </source>
</evidence>